<dbReference type="InterPro" id="IPR015408">
    <property type="entry name" value="Znf_Mcm10/DnaG"/>
</dbReference>
<feature type="region of interest" description="Disordered" evidence="8">
    <location>
        <begin position="378"/>
        <end position="427"/>
    </location>
</feature>
<dbReference type="InterPro" id="IPR055065">
    <property type="entry name" value="OB_MCM10"/>
</dbReference>
<keyword evidence="12" id="KW-1185">Reference proteome</keyword>
<evidence type="ECO:0008006" key="13">
    <source>
        <dbReference type="Google" id="ProtNLM"/>
    </source>
</evidence>
<reference evidence="11" key="1">
    <citation type="submission" date="2022-12" db="EMBL/GenBank/DDBJ databases">
        <title>Draft genome assemblies for two species of Escallonia (Escalloniales).</title>
        <authorList>
            <person name="Chanderbali A."/>
            <person name="Dervinis C."/>
            <person name="Anghel I."/>
            <person name="Soltis D."/>
            <person name="Soltis P."/>
            <person name="Zapata F."/>
        </authorList>
    </citation>
    <scope>NUCLEOTIDE SEQUENCE</scope>
    <source>
        <strain evidence="11">UCBG64.0493</strain>
        <tissue evidence="11">Leaf</tissue>
    </source>
</reference>
<dbReference type="PANTHER" id="PTHR13454:SF11">
    <property type="entry name" value="PROTEIN MCM10 HOMOLOG"/>
    <property type="match status" value="1"/>
</dbReference>
<comment type="similarity">
    <text evidence="2">Belongs to the MCM10 family.</text>
</comment>
<evidence type="ECO:0000256" key="1">
    <source>
        <dbReference type="ARBA" id="ARBA00004123"/>
    </source>
</evidence>
<keyword evidence="3" id="KW-0235">DNA replication</keyword>
<accession>A0AA89BDA5</accession>
<evidence type="ECO:0000256" key="7">
    <source>
        <dbReference type="ARBA" id="ARBA00023242"/>
    </source>
</evidence>
<dbReference type="GO" id="GO:0006270">
    <property type="term" value="P:DNA replication initiation"/>
    <property type="evidence" value="ECO:0007669"/>
    <property type="project" value="InterPro"/>
</dbReference>
<evidence type="ECO:0000313" key="11">
    <source>
        <dbReference type="EMBL" id="KAK3028486.1"/>
    </source>
</evidence>
<proteinExistence type="inferred from homology"/>
<evidence type="ECO:0000256" key="3">
    <source>
        <dbReference type="ARBA" id="ARBA00022705"/>
    </source>
</evidence>
<dbReference type="Pfam" id="PF09329">
    <property type="entry name" value="zf-primase"/>
    <property type="match status" value="1"/>
</dbReference>
<protein>
    <recommendedName>
        <fullName evidence="13">Zinc finger Mcm10/DnaG-type domain-containing protein</fullName>
    </recommendedName>
</protein>
<sequence>MATHQEDLDLLLSLQDRVLETPPASPSAHSPGYLSDDGSSRRTGPVDMSIFKNAVQDCLDYEPQTSKKDKKPNHSKTSNDAEVERFSGLRIRNQLVSPAELSNRFADIRFVRLPSIKNLLVGDTLSGCWATVGVLAEKGAPKTSSTGKPFCIWKIGSLDENTISVFLFGNAYQMNLKEEVGTIFALFNCGVRKDNVGAGFSLSIYSAAQLLKMGTSVDYGVCKGKRKDGMACTLLINKRRGIYCKYHKLVRVQSHKAYFDSFNKNRLNLFYLRNLRTAFQDPLKSRGIYVVDPLVDRTNLTKPLQPKKVLSVEGLRRALSNADKVTTNAYSQGKRFLAEMAGKMVPKSTNEGSIMPIQRMNSSEKRSSLNVGLDLPAGRTTQQLNAKRVKTEQKQALGEKTKQVVVSSPPRLSKFKASGSGFSDFEA</sequence>
<feature type="domain" description="MCM10 OB-fold" evidence="10">
    <location>
        <begin position="85"/>
        <end position="211"/>
    </location>
</feature>
<evidence type="ECO:0000256" key="5">
    <source>
        <dbReference type="ARBA" id="ARBA00022771"/>
    </source>
</evidence>
<dbReference type="InterPro" id="IPR012340">
    <property type="entry name" value="NA-bd_OB-fold"/>
</dbReference>
<feature type="region of interest" description="Disordered" evidence="8">
    <location>
        <begin position="13"/>
        <end position="46"/>
    </location>
</feature>
<feature type="region of interest" description="Disordered" evidence="8">
    <location>
        <begin position="62"/>
        <end position="82"/>
    </location>
</feature>
<dbReference type="GO" id="GO:0003697">
    <property type="term" value="F:single-stranded DNA binding"/>
    <property type="evidence" value="ECO:0007669"/>
    <property type="project" value="InterPro"/>
</dbReference>
<evidence type="ECO:0000259" key="10">
    <source>
        <dbReference type="Pfam" id="PF22379"/>
    </source>
</evidence>
<evidence type="ECO:0000256" key="8">
    <source>
        <dbReference type="SAM" id="MobiDB-lite"/>
    </source>
</evidence>
<dbReference type="AlphaFoldDB" id="A0AA89BDA5"/>
<evidence type="ECO:0000313" key="12">
    <source>
        <dbReference type="Proteomes" id="UP001188597"/>
    </source>
</evidence>
<keyword evidence="6" id="KW-0862">Zinc</keyword>
<dbReference type="GO" id="GO:0043596">
    <property type="term" value="C:nuclear replication fork"/>
    <property type="evidence" value="ECO:0007669"/>
    <property type="project" value="TreeGrafter"/>
</dbReference>
<evidence type="ECO:0000256" key="2">
    <source>
        <dbReference type="ARBA" id="ARBA00009679"/>
    </source>
</evidence>
<gene>
    <name evidence="11" type="ORF">RJ639_040055</name>
</gene>
<feature type="compositionally biased region" description="Basic and acidic residues" evidence="8">
    <location>
        <begin position="389"/>
        <end position="402"/>
    </location>
</feature>
<organism evidence="11 12">
    <name type="scientific">Escallonia herrerae</name>
    <dbReference type="NCBI Taxonomy" id="1293975"/>
    <lineage>
        <taxon>Eukaryota</taxon>
        <taxon>Viridiplantae</taxon>
        <taxon>Streptophyta</taxon>
        <taxon>Embryophyta</taxon>
        <taxon>Tracheophyta</taxon>
        <taxon>Spermatophyta</taxon>
        <taxon>Magnoliopsida</taxon>
        <taxon>eudicotyledons</taxon>
        <taxon>Gunneridae</taxon>
        <taxon>Pentapetalae</taxon>
        <taxon>asterids</taxon>
        <taxon>campanulids</taxon>
        <taxon>Escalloniales</taxon>
        <taxon>Escalloniaceae</taxon>
        <taxon>Escallonia</taxon>
    </lineage>
</organism>
<dbReference type="Gene3D" id="2.40.50.140">
    <property type="entry name" value="Nucleic acid-binding proteins"/>
    <property type="match status" value="1"/>
</dbReference>
<dbReference type="InterPro" id="IPR040184">
    <property type="entry name" value="Mcm10"/>
</dbReference>
<dbReference type="GO" id="GO:0008270">
    <property type="term" value="F:zinc ion binding"/>
    <property type="evidence" value="ECO:0007669"/>
    <property type="project" value="UniProtKB-KW"/>
</dbReference>
<dbReference type="FunFam" id="2.40.50.140:FF:000174">
    <property type="entry name" value="DNA replication licensing factor mcm10"/>
    <property type="match status" value="1"/>
</dbReference>
<keyword evidence="5" id="KW-0863">Zinc-finger</keyword>
<comment type="caution">
    <text evidence="11">The sequence shown here is derived from an EMBL/GenBank/DDBJ whole genome shotgun (WGS) entry which is preliminary data.</text>
</comment>
<evidence type="ECO:0000256" key="4">
    <source>
        <dbReference type="ARBA" id="ARBA00022723"/>
    </source>
</evidence>
<keyword evidence="7" id="KW-0539">Nucleus</keyword>
<dbReference type="Proteomes" id="UP001188597">
    <property type="component" value="Unassembled WGS sequence"/>
</dbReference>
<keyword evidence="4" id="KW-0479">Metal-binding</keyword>
<evidence type="ECO:0000256" key="6">
    <source>
        <dbReference type="ARBA" id="ARBA00022833"/>
    </source>
</evidence>
<dbReference type="EMBL" id="JAVXUP010000417">
    <property type="protein sequence ID" value="KAK3028486.1"/>
    <property type="molecule type" value="Genomic_DNA"/>
</dbReference>
<comment type="subcellular location">
    <subcellularLocation>
        <location evidence="1">Nucleus</location>
    </subcellularLocation>
</comment>
<feature type="domain" description="Zinc finger Mcm10/DnaG-type" evidence="9">
    <location>
        <begin position="214"/>
        <end position="256"/>
    </location>
</feature>
<dbReference type="PANTHER" id="PTHR13454">
    <property type="entry name" value="PROTEIN MCM10 HOMOLOG"/>
    <property type="match status" value="1"/>
</dbReference>
<evidence type="ECO:0000259" key="9">
    <source>
        <dbReference type="Pfam" id="PF09329"/>
    </source>
</evidence>
<dbReference type="GO" id="GO:0003688">
    <property type="term" value="F:DNA replication origin binding"/>
    <property type="evidence" value="ECO:0007669"/>
    <property type="project" value="TreeGrafter"/>
</dbReference>
<name>A0AA89BDA5_9ASTE</name>
<dbReference type="Pfam" id="PF22379">
    <property type="entry name" value="OB_MCM10"/>
    <property type="match status" value="1"/>
</dbReference>